<dbReference type="PROSITE" id="PS00216">
    <property type="entry name" value="SUGAR_TRANSPORT_1"/>
    <property type="match status" value="1"/>
</dbReference>
<feature type="transmembrane region" description="Helical" evidence="6">
    <location>
        <begin position="539"/>
        <end position="558"/>
    </location>
</feature>
<dbReference type="CDD" id="cd17323">
    <property type="entry name" value="MFS_Tpo1_MDR_like"/>
    <property type="match status" value="1"/>
</dbReference>
<feature type="transmembrane region" description="Helical" evidence="6">
    <location>
        <begin position="346"/>
        <end position="368"/>
    </location>
</feature>
<sequence>MGVFGASKAEEEALRAQTQAETQLGSLPSSTSLDRTSTTDYESAYSQVPTDDEGEDDSGNAVTAATGATGTGRTTSDNESVETLKRDADTTLGSNQKTPEPEIDAAQVEDYRPETTPAETDDDVAPGEPIQITRTLSHARSRTSFQDVYGEDVTSEDPTKQAEDYPLALQRTISRKSLHSHRGQTVPENDQDGESTEGVNPSTLDWDSPTDKGNPKNWPNWKRWSATMVTACICLVVTFGSSLYVCGVPDIVIEMGVSQELAISGLTFYLLGLAFGPAVAAPISELFGRRLVYITSLPICMLFTMGVGLSSKIRDILVLRFFAGFFASPAMAVAGGTISDIWEFEMMGLAMAGFCLAPFLGPTLGPVIGGFVAENKGWKWTMWVNLMVAGVILVPVLLTPETYKPAILRARAKKRGIKLAKSGSLGDFLKVVFTVTLMTPIKMLFVEPIVMVFSIYIAFVFAVLFGFFEAYPIIFRGVYKMELGISGLTFIGIMIGFIIGTAFYVYFDRFVWFKKNPDGTRGARDEQGNLKLDKPESRLFLAKVGAIALPPSLFWLGWSSKESVHWICPVIAGVPFGFGLIMIFFCTMIYFTMSYPALSLASALAANNLLRYILASVFPLFTVQMYDRLGIDWASSLFAFIAVGLMPVPWIFEKWGPKLRMKSQFGYAAMMKNQAAQEKSEKEVVSGSSLEEKV</sequence>
<reference evidence="10" key="2">
    <citation type="journal article" date="2017" name="Genome Announc.">
        <title>Genome sequences of Cyberlindnera fabianii 65, Pichia kudriavzevii 129, and Saccharomyces cerevisiae 131 isolated from fermented masau fruits in Zimbabwe.</title>
        <authorList>
            <person name="van Rijswijck I.M.H."/>
            <person name="Derks M.F.L."/>
            <person name="Abee T."/>
            <person name="de Ridder D."/>
            <person name="Smid E.J."/>
        </authorList>
    </citation>
    <scope>NUCLEOTIDE SEQUENCE [LARGE SCALE GENOMIC DNA]</scope>
    <source>
        <strain evidence="10">65</strain>
    </source>
</reference>
<feature type="transmembrane region" description="Helical" evidence="6">
    <location>
        <begin position="483"/>
        <end position="507"/>
    </location>
</feature>
<comment type="subcellular location">
    <subcellularLocation>
        <location evidence="1">Membrane</location>
        <topology evidence="1">Multi-pass membrane protein</topology>
    </subcellularLocation>
</comment>
<dbReference type="PANTHER" id="PTHR23502">
    <property type="entry name" value="MAJOR FACILITATOR SUPERFAMILY"/>
    <property type="match status" value="1"/>
</dbReference>
<feature type="region of interest" description="Disordered" evidence="5">
    <location>
        <begin position="1"/>
        <end position="128"/>
    </location>
</feature>
<evidence type="ECO:0000256" key="1">
    <source>
        <dbReference type="ARBA" id="ARBA00004141"/>
    </source>
</evidence>
<keyword evidence="2 6" id="KW-0812">Transmembrane</keyword>
<evidence type="ECO:0000259" key="7">
    <source>
        <dbReference type="PROSITE" id="PS50850"/>
    </source>
</evidence>
<evidence type="ECO:0000256" key="6">
    <source>
        <dbReference type="SAM" id="Phobius"/>
    </source>
</evidence>
<dbReference type="Pfam" id="PF07690">
    <property type="entry name" value="MFS_1"/>
    <property type="match status" value="1"/>
</dbReference>
<feature type="transmembrane region" description="Helical" evidence="6">
    <location>
        <begin position="291"/>
        <end position="310"/>
    </location>
</feature>
<dbReference type="InterPro" id="IPR036259">
    <property type="entry name" value="MFS_trans_sf"/>
</dbReference>
<dbReference type="GO" id="GO:0042908">
    <property type="term" value="P:xenobiotic transport"/>
    <property type="evidence" value="ECO:0007669"/>
    <property type="project" value="UniProtKB-ARBA"/>
</dbReference>
<feature type="transmembrane region" description="Helical" evidence="6">
    <location>
        <begin position="265"/>
        <end position="284"/>
    </location>
</feature>
<evidence type="ECO:0000313" key="9">
    <source>
        <dbReference type="EMBL" id="ONH66243.1"/>
    </source>
</evidence>
<evidence type="ECO:0000313" key="8">
    <source>
        <dbReference type="EMBL" id="CDR44381.1"/>
    </source>
</evidence>
<dbReference type="SUPFAM" id="SSF103473">
    <property type="entry name" value="MFS general substrate transporter"/>
    <property type="match status" value="1"/>
</dbReference>
<dbReference type="GO" id="GO:0140115">
    <property type="term" value="P:export across plasma membrane"/>
    <property type="evidence" value="ECO:0007669"/>
    <property type="project" value="UniProtKB-ARBA"/>
</dbReference>
<dbReference type="AlphaFoldDB" id="A0A061B4F9"/>
<feature type="transmembrane region" description="Helical" evidence="6">
    <location>
        <begin position="380"/>
        <end position="398"/>
    </location>
</feature>
<feature type="region of interest" description="Disordered" evidence="5">
    <location>
        <begin position="176"/>
        <end position="217"/>
    </location>
</feature>
<dbReference type="VEuPathDB" id="FungiDB:BON22_3921"/>
<dbReference type="Proteomes" id="UP000189513">
    <property type="component" value="Unassembled WGS sequence"/>
</dbReference>
<feature type="compositionally biased region" description="Low complexity" evidence="5">
    <location>
        <begin position="26"/>
        <end position="40"/>
    </location>
</feature>
<feature type="transmembrane region" description="Helical" evidence="6">
    <location>
        <begin position="597"/>
        <end position="621"/>
    </location>
</feature>
<keyword evidence="10" id="KW-1185">Reference proteome</keyword>
<feature type="compositionally biased region" description="Polar residues" evidence="5">
    <location>
        <begin position="16"/>
        <end position="25"/>
    </location>
</feature>
<keyword evidence="4 6" id="KW-0472">Membrane</keyword>
<evidence type="ECO:0000256" key="3">
    <source>
        <dbReference type="ARBA" id="ARBA00022989"/>
    </source>
</evidence>
<dbReference type="Gene3D" id="1.20.1250.20">
    <property type="entry name" value="MFS general substrate transporter like domains"/>
    <property type="match status" value="1"/>
</dbReference>
<gene>
    <name evidence="9" type="ORF">BON22_3921</name>
    <name evidence="8" type="ORF">CYFA0S_14e02432g</name>
</gene>
<feature type="transmembrane region" description="Helical" evidence="6">
    <location>
        <begin position="449"/>
        <end position="471"/>
    </location>
</feature>
<reference evidence="9" key="3">
    <citation type="submission" date="2017-01" db="EMBL/GenBank/DDBJ databases">
        <authorList>
            <person name="Mah S.A."/>
            <person name="Swanson W.J."/>
            <person name="Moy G.W."/>
            <person name="Vacquier V.D."/>
        </authorList>
    </citation>
    <scope>NUCLEOTIDE SEQUENCE [LARGE SCALE GENOMIC DNA]</scope>
    <source>
        <strain evidence="9">65</strain>
    </source>
</reference>
<dbReference type="PANTHER" id="PTHR23502:SF38">
    <property type="entry name" value="POLYAMINE TRANSPORTER 4"/>
    <property type="match status" value="1"/>
</dbReference>
<feature type="transmembrane region" description="Helical" evidence="6">
    <location>
        <begin position="316"/>
        <end position="334"/>
    </location>
</feature>
<evidence type="ECO:0000313" key="10">
    <source>
        <dbReference type="Proteomes" id="UP000189513"/>
    </source>
</evidence>
<dbReference type="OrthoDB" id="3936150at2759"/>
<feature type="domain" description="Major facilitator superfamily (MFS) profile" evidence="7">
    <location>
        <begin position="226"/>
        <end position="660"/>
    </location>
</feature>
<dbReference type="EMBL" id="MPUK01000008">
    <property type="protein sequence ID" value="ONH66243.1"/>
    <property type="molecule type" value="Genomic_DNA"/>
</dbReference>
<keyword evidence="3 6" id="KW-1133">Transmembrane helix</keyword>
<dbReference type="GO" id="GO:0015606">
    <property type="term" value="F:spermidine transmembrane transporter activity"/>
    <property type="evidence" value="ECO:0007669"/>
    <property type="project" value="TreeGrafter"/>
</dbReference>
<evidence type="ECO:0000256" key="4">
    <source>
        <dbReference type="ARBA" id="ARBA00023136"/>
    </source>
</evidence>
<proteinExistence type="predicted"/>
<evidence type="ECO:0000256" key="5">
    <source>
        <dbReference type="SAM" id="MobiDB-lite"/>
    </source>
</evidence>
<feature type="compositionally biased region" description="Low complexity" evidence="5">
    <location>
        <begin position="59"/>
        <end position="75"/>
    </location>
</feature>
<feature type="transmembrane region" description="Helical" evidence="6">
    <location>
        <begin position="224"/>
        <end position="245"/>
    </location>
</feature>
<dbReference type="GO" id="GO:0005886">
    <property type="term" value="C:plasma membrane"/>
    <property type="evidence" value="ECO:0007669"/>
    <property type="project" value="TreeGrafter"/>
</dbReference>
<reference evidence="8" key="1">
    <citation type="journal article" date="2014" name="Genome Announc.">
        <title>Genome sequence of the yeast Cyberlindnera fabianii (Hansenula fabianii).</title>
        <authorList>
            <person name="Freel K.C."/>
            <person name="Sarilar V."/>
            <person name="Neuveglise C."/>
            <person name="Devillers H."/>
            <person name="Friedrich A."/>
            <person name="Schacherer J."/>
        </authorList>
    </citation>
    <scope>NUCLEOTIDE SEQUENCE</scope>
    <source>
        <strain evidence="8">YJS4271</strain>
    </source>
</reference>
<dbReference type="InterPro" id="IPR011701">
    <property type="entry name" value="MFS"/>
</dbReference>
<feature type="transmembrane region" description="Helical" evidence="6">
    <location>
        <begin position="570"/>
        <end position="591"/>
    </location>
</feature>
<dbReference type="EMBL" id="LK052899">
    <property type="protein sequence ID" value="CDR44381.1"/>
    <property type="molecule type" value="Genomic_DNA"/>
</dbReference>
<dbReference type="GO" id="GO:0000297">
    <property type="term" value="F:spermine transmembrane transporter activity"/>
    <property type="evidence" value="ECO:0007669"/>
    <property type="project" value="TreeGrafter"/>
</dbReference>
<dbReference type="OMA" id="LMPETHK"/>
<dbReference type="PROSITE" id="PS50850">
    <property type="entry name" value="MFS"/>
    <property type="match status" value="1"/>
</dbReference>
<name>A0A061B4F9_CYBFA</name>
<feature type="transmembrane region" description="Helical" evidence="6">
    <location>
        <begin position="419"/>
        <end position="437"/>
    </location>
</feature>
<accession>A0A061B4F9</accession>
<feature type="transmembrane region" description="Helical" evidence="6">
    <location>
        <begin position="633"/>
        <end position="652"/>
    </location>
</feature>
<protein>
    <submittedName>
        <fullName evidence="8">CYFA0S14e02432g1_1</fullName>
    </submittedName>
    <submittedName>
        <fullName evidence="9">Polyamine transporter 4</fullName>
    </submittedName>
</protein>
<dbReference type="InterPro" id="IPR020846">
    <property type="entry name" value="MFS_dom"/>
</dbReference>
<dbReference type="FunFam" id="1.20.1250.20:FF:000011">
    <property type="entry name" value="MFS multidrug transporter, putative"/>
    <property type="match status" value="1"/>
</dbReference>
<organism evidence="8">
    <name type="scientific">Cyberlindnera fabianii</name>
    <name type="common">Yeast</name>
    <name type="synonym">Hansenula fabianii</name>
    <dbReference type="NCBI Taxonomy" id="36022"/>
    <lineage>
        <taxon>Eukaryota</taxon>
        <taxon>Fungi</taxon>
        <taxon>Dikarya</taxon>
        <taxon>Ascomycota</taxon>
        <taxon>Saccharomycotina</taxon>
        <taxon>Saccharomycetes</taxon>
        <taxon>Phaffomycetales</taxon>
        <taxon>Phaffomycetaceae</taxon>
        <taxon>Cyberlindnera</taxon>
    </lineage>
</organism>
<dbReference type="InterPro" id="IPR005829">
    <property type="entry name" value="Sugar_transporter_CS"/>
</dbReference>
<evidence type="ECO:0000256" key="2">
    <source>
        <dbReference type="ARBA" id="ARBA00022692"/>
    </source>
</evidence>
<dbReference type="STRING" id="36022.A0A061B4F9"/>